<accession>A0ABU2CWW6</accession>
<sequence length="59" mass="6760">MEKDIKDQLKSSAVMLQEVPSGFFWEKERTFANTGCFLKRNKGEMSILYLEASRGDGIK</sequence>
<dbReference type="RefSeq" id="WP_310574258.1">
    <property type="nucleotide sequence ID" value="NZ_JAVKPK010000001.1"/>
</dbReference>
<evidence type="ECO:0000313" key="1">
    <source>
        <dbReference type="EMBL" id="MDR7664229.1"/>
    </source>
</evidence>
<dbReference type="EMBL" id="JAVKPK010000001">
    <property type="protein sequence ID" value="MDR7664229.1"/>
    <property type="molecule type" value="Genomic_DNA"/>
</dbReference>
<dbReference type="Proteomes" id="UP001246244">
    <property type="component" value="Unassembled WGS sequence"/>
</dbReference>
<protein>
    <submittedName>
        <fullName evidence="1">Uncharacterized protein</fullName>
    </submittedName>
</protein>
<organism evidence="1 2">
    <name type="scientific">Methanosarcina baikalica</name>
    <dbReference type="NCBI Taxonomy" id="3073890"/>
    <lineage>
        <taxon>Archaea</taxon>
        <taxon>Methanobacteriati</taxon>
        <taxon>Methanobacteriota</taxon>
        <taxon>Stenosarchaea group</taxon>
        <taxon>Methanomicrobia</taxon>
        <taxon>Methanosarcinales</taxon>
        <taxon>Methanosarcinaceae</taxon>
        <taxon>Methanosarcina</taxon>
    </lineage>
</organism>
<comment type="caution">
    <text evidence="1">The sequence shown here is derived from an EMBL/GenBank/DDBJ whole genome shotgun (WGS) entry which is preliminary data.</text>
</comment>
<name>A0ABU2CWW6_9EURY</name>
<reference evidence="2" key="1">
    <citation type="submission" date="2023-07" db="EMBL/GenBank/DDBJ databases">
        <title>Whole-genome sequencing of a new Methanosarcina sp. Z-7115.</title>
        <authorList>
            <person name="Zhilina T.N."/>
            <person name="Merkel A.Y."/>
        </authorList>
    </citation>
    <scope>NUCLEOTIDE SEQUENCE [LARGE SCALE GENOMIC DNA]</scope>
    <source>
        <strain evidence="2">Z-7115</strain>
    </source>
</reference>
<keyword evidence="2" id="KW-1185">Reference proteome</keyword>
<gene>
    <name evidence="1" type="ORF">RG963_00220</name>
</gene>
<evidence type="ECO:0000313" key="2">
    <source>
        <dbReference type="Proteomes" id="UP001246244"/>
    </source>
</evidence>
<proteinExistence type="predicted"/>